<evidence type="ECO:0000313" key="2">
    <source>
        <dbReference type="EMBL" id="CAD2132925.1"/>
    </source>
</evidence>
<feature type="compositionally biased region" description="Basic and acidic residues" evidence="1">
    <location>
        <begin position="884"/>
        <end position="898"/>
    </location>
</feature>
<feature type="compositionally biased region" description="Low complexity" evidence="1">
    <location>
        <begin position="949"/>
        <end position="960"/>
    </location>
</feature>
<feature type="compositionally biased region" description="Basic residues" evidence="1">
    <location>
        <begin position="899"/>
        <end position="915"/>
    </location>
</feature>
<evidence type="ECO:0000256" key="1">
    <source>
        <dbReference type="SAM" id="MobiDB-lite"/>
    </source>
</evidence>
<feature type="region of interest" description="Disordered" evidence="1">
    <location>
        <begin position="488"/>
        <end position="513"/>
    </location>
</feature>
<feature type="compositionally biased region" description="Pro residues" evidence="1">
    <location>
        <begin position="168"/>
        <end position="177"/>
    </location>
</feature>
<feature type="region of interest" description="Disordered" evidence="1">
    <location>
        <begin position="880"/>
        <end position="920"/>
    </location>
</feature>
<organism evidence="2 3">
    <name type="scientific">Meloidogyne enterolobii</name>
    <name type="common">Root-knot nematode worm</name>
    <name type="synonym">Meloidogyne mayaguensis</name>
    <dbReference type="NCBI Taxonomy" id="390850"/>
    <lineage>
        <taxon>Eukaryota</taxon>
        <taxon>Metazoa</taxon>
        <taxon>Ecdysozoa</taxon>
        <taxon>Nematoda</taxon>
        <taxon>Chromadorea</taxon>
        <taxon>Rhabditida</taxon>
        <taxon>Tylenchina</taxon>
        <taxon>Tylenchomorpha</taxon>
        <taxon>Tylenchoidea</taxon>
        <taxon>Meloidogynidae</taxon>
        <taxon>Meloidogyninae</taxon>
        <taxon>Meloidogyne</taxon>
    </lineage>
</organism>
<feature type="compositionally biased region" description="Basic and acidic residues" evidence="1">
    <location>
        <begin position="1193"/>
        <end position="1212"/>
    </location>
</feature>
<feature type="compositionally biased region" description="Basic and acidic residues" evidence="1">
    <location>
        <begin position="540"/>
        <end position="555"/>
    </location>
</feature>
<feature type="region of interest" description="Disordered" evidence="1">
    <location>
        <begin position="1169"/>
        <end position="1212"/>
    </location>
</feature>
<feature type="compositionally biased region" description="Basic and acidic residues" evidence="1">
    <location>
        <begin position="1169"/>
        <end position="1178"/>
    </location>
</feature>
<feature type="compositionally biased region" description="Low complexity" evidence="1">
    <location>
        <begin position="613"/>
        <end position="633"/>
    </location>
</feature>
<feature type="region of interest" description="Disordered" evidence="1">
    <location>
        <begin position="741"/>
        <end position="774"/>
    </location>
</feature>
<name>A0A6V7TSA5_MELEN</name>
<accession>A0A6V7TSA5</accession>
<feature type="compositionally biased region" description="Polar residues" evidence="1">
    <location>
        <begin position="78"/>
        <end position="87"/>
    </location>
</feature>
<feature type="region of interest" description="Disordered" evidence="1">
    <location>
        <begin position="271"/>
        <end position="296"/>
    </location>
</feature>
<feature type="region of interest" description="Disordered" evidence="1">
    <location>
        <begin position="53"/>
        <end position="239"/>
    </location>
</feature>
<feature type="compositionally biased region" description="Low complexity" evidence="1">
    <location>
        <begin position="418"/>
        <end position="431"/>
    </location>
</feature>
<feature type="compositionally biased region" description="Basic and acidic residues" evidence="1">
    <location>
        <begin position="53"/>
        <end position="62"/>
    </location>
</feature>
<dbReference type="Proteomes" id="UP000580250">
    <property type="component" value="Unassembled WGS sequence"/>
</dbReference>
<protein>
    <submittedName>
        <fullName evidence="2">Uncharacterized protein</fullName>
    </submittedName>
</protein>
<reference evidence="2 3" key="1">
    <citation type="submission" date="2020-08" db="EMBL/GenBank/DDBJ databases">
        <authorList>
            <person name="Koutsovoulos G."/>
            <person name="Danchin GJ E."/>
        </authorList>
    </citation>
    <scope>NUCLEOTIDE SEQUENCE [LARGE SCALE GENOMIC DNA]</scope>
</reference>
<proteinExistence type="predicted"/>
<feature type="compositionally biased region" description="Low complexity" evidence="1">
    <location>
        <begin position="88"/>
        <end position="100"/>
    </location>
</feature>
<feature type="region of interest" description="Disordered" evidence="1">
    <location>
        <begin position="1"/>
        <end position="25"/>
    </location>
</feature>
<feature type="region of interest" description="Disordered" evidence="1">
    <location>
        <begin position="1003"/>
        <end position="1034"/>
    </location>
</feature>
<feature type="compositionally biased region" description="Polar residues" evidence="1">
    <location>
        <begin position="181"/>
        <end position="194"/>
    </location>
</feature>
<dbReference type="EMBL" id="CAJEWN010000012">
    <property type="protein sequence ID" value="CAD2132925.1"/>
    <property type="molecule type" value="Genomic_DNA"/>
</dbReference>
<dbReference type="OrthoDB" id="5849570at2759"/>
<feature type="compositionally biased region" description="Low complexity" evidence="1">
    <location>
        <begin position="640"/>
        <end position="652"/>
    </location>
</feature>
<feature type="region of interest" description="Disordered" evidence="1">
    <location>
        <begin position="525"/>
        <end position="567"/>
    </location>
</feature>
<dbReference type="AlphaFoldDB" id="A0A6V7TSA5"/>
<feature type="compositionally biased region" description="Basic and acidic residues" evidence="1">
    <location>
        <begin position="1"/>
        <end position="23"/>
    </location>
</feature>
<comment type="caution">
    <text evidence="2">The sequence shown here is derived from an EMBL/GenBank/DDBJ whole genome shotgun (WGS) entry which is preliminary data.</text>
</comment>
<evidence type="ECO:0000313" key="3">
    <source>
        <dbReference type="Proteomes" id="UP000580250"/>
    </source>
</evidence>
<feature type="compositionally biased region" description="Polar residues" evidence="1">
    <location>
        <begin position="763"/>
        <end position="774"/>
    </location>
</feature>
<feature type="region of interest" description="Disordered" evidence="1">
    <location>
        <begin position="603"/>
        <end position="652"/>
    </location>
</feature>
<feature type="region of interest" description="Disordered" evidence="1">
    <location>
        <begin position="454"/>
        <end position="473"/>
    </location>
</feature>
<feature type="region of interest" description="Disordered" evidence="1">
    <location>
        <begin position="415"/>
        <end position="434"/>
    </location>
</feature>
<feature type="compositionally biased region" description="Basic and acidic residues" evidence="1">
    <location>
        <begin position="492"/>
        <end position="502"/>
    </location>
</feature>
<sequence>MSEIDEREKIFSDDQQFPKEDSKSPVWRRNLFLVADEDGADICEWRFNIKEESLQKNKKMEQGEGGGGQQPWRGIETPTGQPTKSCLKQTPQTSSSPKQQIGNSSYSLHHVGTEPDGESWEDRGEIKIHRKHQSPRRYPTVPFDGPFFRLEEVGNNIPGTSTSGGKIPAPPPPPPQGWAPRQSSSQIYEQQSPFNEEEEFDEASGGRVVYWPAPDPKSRLPKQAPPPPKNLRDPERLEEFLRQEQMQKEAEALRLQRETELRDRQFRALQLQQQQQNHIRVPSTSTSNYFPSPPSHPLPDYDDYQQHQQTQKNVRVFETRPISAEESLTSPEFATNGQSNRGTWRRTFTLDSRLSRGLTIDERNEILTSDERLIRERFNIDLLKRRESFIEKPEHPPEIQRLGRRWQPPLEQPFKCPTSSTSTQQPLSVQTGVGDAEEYRWAPLIREPTFKKETKRFTPEPESPPIRGHGTGPLDDVARRQTAGIILASPDGSHRPRTEFSHIRKPPAGGFMPHAPNVIRVSRAEGKAQKGETGGGLRRHTSDMKSKEPTEREYLTNDDMNGGASSSQYQYNRQLPRHSSTIVQLGPLPRVEVRRRIKLLEARQQQTNHQRSRSAVSHARSGSSAARSPSAQRSLERIQRATAPSPAPASYARARRYIPTALPSGIRQSSDQMSQERPQIPPRHTRQMAEVVQNAAKSHKQIHEPLCAKFVPSTFGTQKQKLEGNGRGIFNEKSQKKIIPPQEEKRKKQLILNEERGGERSQILPSSTDSGEIQSYHSERTVEHRRYTSRIYATNYANAYYLKLLFLNLCFNFFLPLLSCLVNNYSNQTTIKLVQYLERIFLLQIGNLIIERSVVRVSPPAPIQRREVVRREVIKAPTTKHTVHRIEEKKRTEEVERRVVRRERRHKSRRVHRGYHSSGVASGGHDYHYGSWGGRGGGGWGSGGGGGYRSRSASRRSGYANGYSDGFGERHLPISYEGGGRRNGGFDSERHFAAQNGHARYGSVTDSLRRGDTKYMPNGELKINGTGTLKHHRVHKAHSTRDVYHHDEGADTGSRHSFYQHREPFIEFPPSIDRRSEWSVPPEPPSHRRHAIDEFRGGQLTKARSFADWGEEGRGRSVFGSRGYDEDMARLENEFRDARLMRIPSGNMYEKQHHHREIPGGYETYEREVKAHSDRKLDGGGGGGFGTPNNGELRSRDVSQVSVKHESGLPPK</sequence>
<feature type="compositionally biased region" description="Basic and acidic residues" evidence="1">
    <location>
        <begin position="230"/>
        <end position="239"/>
    </location>
</feature>
<feature type="region of interest" description="Disordered" evidence="1">
    <location>
        <begin position="941"/>
        <end position="965"/>
    </location>
</feature>
<gene>
    <name evidence="2" type="ORF">MENT_LOCUS3856</name>
</gene>